<dbReference type="Proteomes" id="UP000192257">
    <property type="component" value="Unassembled WGS sequence"/>
</dbReference>
<feature type="domain" description="Flagellar attachment zone protein 1 conserved" evidence="2">
    <location>
        <begin position="154"/>
        <end position="240"/>
    </location>
</feature>
<feature type="compositionally biased region" description="Basic and acidic residues" evidence="1">
    <location>
        <begin position="435"/>
        <end position="446"/>
    </location>
</feature>
<dbReference type="VEuPathDB" id="TriTrypDB:TM35_000232480"/>
<evidence type="ECO:0000313" key="3">
    <source>
        <dbReference type="EMBL" id="ORC87277.1"/>
    </source>
</evidence>
<dbReference type="GeneID" id="39987268"/>
<dbReference type="EMBL" id="NBCO01000023">
    <property type="protein sequence ID" value="ORC87277.1"/>
    <property type="molecule type" value="Genomic_DNA"/>
</dbReference>
<evidence type="ECO:0000313" key="4">
    <source>
        <dbReference type="Proteomes" id="UP000192257"/>
    </source>
</evidence>
<feature type="non-terminal residue" evidence="3">
    <location>
        <position position="656"/>
    </location>
</feature>
<dbReference type="RefSeq" id="XP_028881343.1">
    <property type="nucleotide sequence ID" value="XM_029027488.1"/>
</dbReference>
<organism evidence="3 4">
    <name type="scientific">Trypanosoma theileri</name>
    <dbReference type="NCBI Taxonomy" id="67003"/>
    <lineage>
        <taxon>Eukaryota</taxon>
        <taxon>Discoba</taxon>
        <taxon>Euglenozoa</taxon>
        <taxon>Kinetoplastea</taxon>
        <taxon>Metakinetoplastina</taxon>
        <taxon>Trypanosomatida</taxon>
        <taxon>Trypanosomatidae</taxon>
        <taxon>Trypanosoma</taxon>
    </lineage>
</organism>
<evidence type="ECO:0000259" key="2">
    <source>
        <dbReference type="Pfam" id="PF23398"/>
    </source>
</evidence>
<accession>A0A1X0NRF5</accession>
<dbReference type="AlphaFoldDB" id="A0A1X0NRF5"/>
<feature type="compositionally biased region" description="Low complexity" evidence="1">
    <location>
        <begin position="77"/>
        <end position="96"/>
    </location>
</feature>
<feature type="region of interest" description="Disordered" evidence="1">
    <location>
        <begin position="127"/>
        <end position="153"/>
    </location>
</feature>
<keyword evidence="4" id="KW-1185">Reference proteome</keyword>
<dbReference type="Pfam" id="PF23398">
    <property type="entry name" value="FAZ1_cons"/>
    <property type="match status" value="1"/>
</dbReference>
<comment type="caution">
    <text evidence="3">The sequence shown here is derived from an EMBL/GenBank/DDBJ whole genome shotgun (WGS) entry which is preliminary data.</text>
</comment>
<feature type="region of interest" description="Disordered" evidence="1">
    <location>
        <begin position="335"/>
        <end position="490"/>
    </location>
</feature>
<feature type="region of interest" description="Disordered" evidence="1">
    <location>
        <begin position="34"/>
        <end position="108"/>
    </location>
</feature>
<feature type="compositionally biased region" description="Polar residues" evidence="1">
    <location>
        <begin position="61"/>
        <end position="76"/>
    </location>
</feature>
<feature type="compositionally biased region" description="Polar residues" evidence="1">
    <location>
        <begin position="395"/>
        <end position="407"/>
    </location>
</feature>
<feature type="compositionally biased region" description="Polar residues" evidence="1">
    <location>
        <begin position="38"/>
        <end position="48"/>
    </location>
</feature>
<dbReference type="InterPro" id="IPR056614">
    <property type="entry name" value="FAZ1_cons"/>
</dbReference>
<gene>
    <name evidence="3" type="ORF">TM35_000232480</name>
</gene>
<feature type="compositionally biased region" description="Basic and acidic residues" evidence="1">
    <location>
        <begin position="352"/>
        <end position="367"/>
    </location>
</feature>
<dbReference type="STRING" id="67003.A0A1X0NRF5"/>
<evidence type="ECO:0000256" key="1">
    <source>
        <dbReference type="SAM" id="MobiDB-lite"/>
    </source>
</evidence>
<feature type="compositionally biased region" description="Polar residues" evidence="1">
    <location>
        <begin position="414"/>
        <end position="423"/>
    </location>
</feature>
<reference evidence="3 4" key="1">
    <citation type="submission" date="2017-03" db="EMBL/GenBank/DDBJ databases">
        <title>An alternative strategy for trypanosome survival in the mammalian bloodstream revealed through genome and transcriptome analysis of the ubiquitous bovine parasite Trypanosoma (Megatrypanum) theileri.</title>
        <authorList>
            <person name="Kelly S."/>
            <person name="Ivens A."/>
            <person name="Mott A."/>
            <person name="O'Neill E."/>
            <person name="Emms D."/>
            <person name="Macleod O."/>
            <person name="Voorheis P."/>
            <person name="Matthews J."/>
            <person name="Matthews K."/>
            <person name="Carrington M."/>
        </authorList>
    </citation>
    <scope>NUCLEOTIDE SEQUENCE [LARGE SCALE GENOMIC DNA]</scope>
    <source>
        <strain evidence="3">Edinburgh</strain>
    </source>
</reference>
<proteinExistence type="predicted"/>
<name>A0A1X0NRF5_9TRYP</name>
<feature type="compositionally biased region" description="Polar residues" evidence="1">
    <location>
        <begin position="447"/>
        <end position="464"/>
    </location>
</feature>
<dbReference type="OrthoDB" id="252710at2759"/>
<feature type="compositionally biased region" description="Basic and acidic residues" evidence="1">
    <location>
        <begin position="375"/>
        <end position="390"/>
    </location>
</feature>
<feature type="compositionally biased region" description="Polar residues" evidence="1">
    <location>
        <begin position="336"/>
        <end position="350"/>
    </location>
</feature>
<protein>
    <recommendedName>
        <fullName evidence="2">Flagellar attachment zone protein 1 conserved domain-containing protein</fullName>
    </recommendedName>
</protein>
<sequence>MTFVCAECGNNISSVTCRVCTDLPVGELPAEVWKRSAPTHSPSTLQKRQQQKRDNIAQRRIITNRSTSHGSPTRSGSNNSNSYLYGHPLSTTTLPPLQTPPNRNNHGAETMSLPAVVFKKRSPFDTMKWPENGHLPPLTNRETEDRSSSETENTVHCIQFQGDVWEAVLPEKEKELHEALAQDISNTLRFPCVASVSLTDTYGGFLAYCSVQHPKNFSGEYIDRCLNNYHYPATRKIYQSLRHPYASCPPALECNYYEKDAYTQGNQQVMSNSNDKKPVTSVFPETLPQGFNKGHLSLTTSASTAEFYKSPIKTNPSTESLNASPYRHQEYYGVRTSHQQPHTPINSGTETGLRETTGKLDSLEMRSKNTLTRSDLPDHAAPDQTDKETPKTILDYSNHNVPDTTSTLHDKTSRATTVTTSPHQNPPYYEVSNHSYDKSQPSEKILKQQQVTLQRETIGSSPIQGSARPDDERSLGPWSISSPPPREAMMMDNRSVSSYPVQARLRTDDERSLAQESIASLPPREAVMVDNRSISSYPVQARLRTDDERSLAQESIASLPPREAVMVDNRSISSYPVQARLRSSSVTFLQHPRGTNIVDERVLINSFQGSAGPDDERSLGPWSISSLPPREAVMVDNRSISSYPVQARLRTDDERS</sequence>